<dbReference type="EMBL" id="WXYO01000009">
    <property type="protein sequence ID" value="NAS14191.1"/>
    <property type="molecule type" value="Genomic_DNA"/>
</dbReference>
<dbReference type="SUPFAM" id="SSF63829">
    <property type="entry name" value="Calcium-dependent phosphotriesterase"/>
    <property type="match status" value="1"/>
</dbReference>
<feature type="chain" id="PRO_5027063606" description="Arylsulfotransferase ASST" evidence="2">
    <location>
        <begin position="26"/>
        <end position="446"/>
    </location>
</feature>
<evidence type="ECO:0000313" key="4">
    <source>
        <dbReference type="Proteomes" id="UP000475249"/>
    </source>
</evidence>
<sequence length="446" mass="49779">MRRLSRLLCSLVIVLAISLSTLSCSSDDSPVPEPEVIPDQDTGMDDPDPEEEEEEDPLGVIEALNPELTADNYVLVNDAAANRVYLMDKEANLLQEWELSNNIGNDVFLLPNGNLLASLEADDPKITLGGQGGKLQFIAPDNKIEWNFNYSSEDAETHHDAELLPNGNVIALVWEKRSLEEAEMAGSDLGIDLFPEAVIEVNPQTDEIVWEWHAWDHLIQDIDDTKENFGVISGNPQLIDLNYVPNEKGDIMHANGIAYDAVNDLIFISVNFYHEVWVIDHSTTTAEAASDSGGNYGKGGDLIYRFGNPEAYKNTAGERLFYNNHFPNLLSGEDLGRMLIFSNRMAEEVDQSIVYELQMPETFSLESGVDNEPEVVWSFTDPDLFAPRVSGAVKLPNGNVMITEGDFGIWEVTRDGEVVWKFSQNGFFWRAYHYDKDAPEIQALGL</sequence>
<dbReference type="AlphaFoldDB" id="A0A6L9EHJ0"/>
<accession>A0A6L9EHJ0</accession>
<organism evidence="3 4">
    <name type="scientific">Poritiphilus flavus</name>
    <dbReference type="NCBI Taxonomy" id="2697053"/>
    <lineage>
        <taxon>Bacteria</taxon>
        <taxon>Pseudomonadati</taxon>
        <taxon>Bacteroidota</taxon>
        <taxon>Flavobacteriia</taxon>
        <taxon>Flavobacteriales</taxon>
        <taxon>Flavobacteriaceae</taxon>
        <taxon>Poritiphilus</taxon>
    </lineage>
</organism>
<keyword evidence="4" id="KW-1185">Reference proteome</keyword>
<dbReference type="InterPro" id="IPR053143">
    <property type="entry name" value="Arylsulfate_ST"/>
</dbReference>
<reference evidence="3 4" key="1">
    <citation type="submission" date="2020-01" db="EMBL/GenBank/DDBJ databases">
        <title>Bacteria diversity of Porities sp.</title>
        <authorList>
            <person name="Wang G."/>
        </authorList>
    </citation>
    <scope>NUCLEOTIDE SEQUENCE [LARGE SCALE GENOMIC DNA]</scope>
    <source>
        <strain evidence="3 4">R33</strain>
    </source>
</reference>
<evidence type="ECO:0000256" key="2">
    <source>
        <dbReference type="SAM" id="SignalP"/>
    </source>
</evidence>
<dbReference type="PANTHER" id="PTHR35340">
    <property type="entry name" value="PQQ ENZYME REPEAT PROTEIN-RELATED"/>
    <property type="match status" value="1"/>
</dbReference>
<feature type="signal peptide" evidence="2">
    <location>
        <begin position="1"/>
        <end position="25"/>
    </location>
</feature>
<name>A0A6L9EHJ0_9FLAO</name>
<proteinExistence type="predicted"/>
<evidence type="ECO:0008006" key="5">
    <source>
        <dbReference type="Google" id="ProtNLM"/>
    </source>
</evidence>
<gene>
    <name evidence="3" type="ORF">GTQ38_19430</name>
</gene>
<dbReference type="InterPro" id="IPR010262">
    <property type="entry name" value="Arylsulfotransferase_bact"/>
</dbReference>
<dbReference type="GO" id="GO:0004062">
    <property type="term" value="F:aryl sulfotransferase activity"/>
    <property type="evidence" value="ECO:0007669"/>
    <property type="project" value="InterPro"/>
</dbReference>
<comment type="caution">
    <text evidence="3">The sequence shown here is derived from an EMBL/GenBank/DDBJ whole genome shotgun (WGS) entry which is preliminary data.</text>
</comment>
<feature type="compositionally biased region" description="Acidic residues" evidence="1">
    <location>
        <begin position="36"/>
        <end position="55"/>
    </location>
</feature>
<feature type="region of interest" description="Disordered" evidence="1">
    <location>
        <begin position="23"/>
        <end position="55"/>
    </location>
</feature>
<dbReference type="PROSITE" id="PS51257">
    <property type="entry name" value="PROKAR_LIPOPROTEIN"/>
    <property type="match status" value="1"/>
</dbReference>
<dbReference type="RefSeq" id="WP_161437241.1">
    <property type="nucleotide sequence ID" value="NZ_WXYO01000009.1"/>
</dbReference>
<dbReference type="Pfam" id="PF05935">
    <property type="entry name" value="Arylsulfotrans"/>
    <property type="match status" value="1"/>
</dbReference>
<evidence type="ECO:0000313" key="3">
    <source>
        <dbReference type="EMBL" id="NAS14191.1"/>
    </source>
</evidence>
<evidence type="ECO:0000256" key="1">
    <source>
        <dbReference type="SAM" id="MobiDB-lite"/>
    </source>
</evidence>
<keyword evidence="2" id="KW-0732">Signal</keyword>
<dbReference type="PANTHER" id="PTHR35340:SF5">
    <property type="entry name" value="ASST-DOMAIN-CONTAINING PROTEIN"/>
    <property type="match status" value="1"/>
</dbReference>
<protein>
    <recommendedName>
        <fullName evidence="5">Arylsulfotransferase ASST</fullName>
    </recommendedName>
</protein>
<dbReference type="Proteomes" id="UP000475249">
    <property type="component" value="Unassembled WGS sequence"/>
</dbReference>